<evidence type="ECO:0000256" key="1">
    <source>
        <dbReference type="SAM" id="SignalP"/>
    </source>
</evidence>
<evidence type="ECO:0008006" key="4">
    <source>
        <dbReference type="Google" id="ProtNLM"/>
    </source>
</evidence>
<keyword evidence="1" id="KW-0732">Signal</keyword>
<reference evidence="2 3" key="1">
    <citation type="submission" date="2014-05" db="EMBL/GenBank/DDBJ databases">
        <title>Genome Sequence of Flavobacterium sp. EM1321.</title>
        <authorList>
            <person name="Shin S.-K."/>
            <person name="Yi H."/>
        </authorList>
    </citation>
    <scope>NUCLEOTIDE SEQUENCE [LARGE SCALE GENOMIC DNA]</scope>
    <source>
        <strain evidence="2 3">EM1321</strain>
    </source>
</reference>
<evidence type="ECO:0000313" key="2">
    <source>
        <dbReference type="EMBL" id="KDN56631.1"/>
    </source>
</evidence>
<feature type="chain" id="PRO_5001629329" description="Secretion protein" evidence="1">
    <location>
        <begin position="23"/>
        <end position="133"/>
    </location>
</feature>
<dbReference type="OrthoDB" id="978867at2"/>
<organism evidence="2 3">
    <name type="scientific">Flavobacterium seoulense</name>
    <dbReference type="NCBI Taxonomy" id="1492738"/>
    <lineage>
        <taxon>Bacteria</taxon>
        <taxon>Pseudomonadati</taxon>
        <taxon>Bacteroidota</taxon>
        <taxon>Flavobacteriia</taxon>
        <taxon>Flavobacteriales</taxon>
        <taxon>Flavobacteriaceae</taxon>
        <taxon>Flavobacterium</taxon>
    </lineage>
</organism>
<name>A0A066WS33_9FLAO</name>
<accession>A0A066WS33</accession>
<feature type="signal peptide" evidence="1">
    <location>
        <begin position="1"/>
        <end position="22"/>
    </location>
</feature>
<dbReference type="EMBL" id="JNCA01000001">
    <property type="protein sequence ID" value="KDN56631.1"/>
    <property type="molecule type" value="Genomic_DNA"/>
</dbReference>
<keyword evidence="3" id="KW-1185">Reference proteome</keyword>
<dbReference type="RefSeq" id="WP_152547349.1">
    <property type="nucleotide sequence ID" value="NZ_JNCA01000001.1"/>
</dbReference>
<protein>
    <recommendedName>
        <fullName evidence="4">Secretion protein</fullName>
    </recommendedName>
</protein>
<dbReference type="eggNOG" id="ENOG50336YR">
    <property type="taxonomic scope" value="Bacteria"/>
</dbReference>
<gene>
    <name evidence="2" type="ORF">FEM21_01340</name>
</gene>
<dbReference type="AlphaFoldDB" id="A0A066WS33"/>
<sequence length="133" mass="14741">MKKILKLSIVLMVILIAINTRATGVKISKEEKASSKKTVTFALNDINKANVSIYDANDKLLHTEKVYTLNLNPLKSSDKIVKTYDLNPLADGVYHLVADSKTKTVKYEILVVDGTATIMSDPYVEINKMVAVK</sequence>
<dbReference type="PATRIC" id="fig|1492738.3.peg.129"/>
<dbReference type="STRING" id="1492738.FEM21_01340"/>
<comment type="caution">
    <text evidence="2">The sequence shown here is derived from an EMBL/GenBank/DDBJ whole genome shotgun (WGS) entry which is preliminary data.</text>
</comment>
<evidence type="ECO:0000313" key="3">
    <source>
        <dbReference type="Proteomes" id="UP000027064"/>
    </source>
</evidence>
<dbReference type="Proteomes" id="UP000027064">
    <property type="component" value="Unassembled WGS sequence"/>
</dbReference>
<proteinExistence type="predicted"/>